<gene>
    <name evidence="10" type="ORF">LTR25_010579</name>
</gene>
<proteinExistence type="inferred from homology"/>
<dbReference type="GO" id="GO:0016020">
    <property type="term" value="C:membrane"/>
    <property type="evidence" value="ECO:0007669"/>
    <property type="project" value="UniProtKB-SubCell"/>
</dbReference>
<dbReference type="EMBL" id="JAXLQG010000027">
    <property type="protein sequence ID" value="KAK5528272.1"/>
    <property type="molecule type" value="Genomic_DNA"/>
</dbReference>
<comment type="caution">
    <text evidence="10">The sequence shown here is derived from an EMBL/GenBank/DDBJ whole genome shotgun (WGS) entry which is preliminary data.</text>
</comment>
<keyword evidence="6 8" id="KW-0472">Membrane</keyword>
<dbReference type="InterPro" id="IPR050360">
    <property type="entry name" value="MFS_Sugar_Transporters"/>
</dbReference>
<dbReference type="InterPro" id="IPR036259">
    <property type="entry name" value="MFS_trans_sf"/>
</dbReference>
<feature type="transmembrane region" description="Helical" evidence="8">
    <location>
        <begin position="142"/>
        <end position="163"/>
    </location>
</feature>
<feature type="transmembrane region" description="Helical" evidence="8">
    <location>
        <begin position="53"/>
        <end position="72"/>
    </location>
</feature>
<dbReference type="PANTHER" id="PTHR48022">
    <property type="entry name" value="PLASTIDIC GLUCOSE TRANSPORTER 4"/>
    <property type="match status" value="1"/>
</dbReference>
<feature type="transmembrane region" description="Helical" evidence="8">
    <location>
        <begin position="366"/>
        <end position="388"/>
    </location>
</feature>
<dbReference type="InterPro" id="IPR005828">
    <property type="entry name" value="MFS_sugar_transport-like"/>
</dbReference>
<evidence type="ECO:0000256" key="5">
    <source>
        <dbReference type="ARBA" id="ARBA00022989"/>
    </source>
</evidence>
<dbReference type="PANTHER" id="PTHR48022:SF11">
    <property type="entry name" value="MONOSACCHARIDE TRANSPORTER (HXT8), PUTATIVE (AFU_ORTHOLOGUE AFUA_2G08120)-RELATED"/>
    <property type="match status" value="1"/>
</dbReference>
<dbReference type="GO" id="GO:0005351">
    <property type="term" value="F:carbohydrate:proton symporter activity"/>
    <property type="evidence" value="ECO:0007669"/>
    <property type="project" value="TreeGrafter"/>
</dbReference>
<dbReference type="InterPro" id="IPR003663">
    <property type="entry name" value="Sugar/inositol_transpt"/>
</dbReference>
<dbReference type="PROSITE" id="PS00217">
    <property type="entry name" value="SUGAR_TRANSPORT_2"/>
    <property type="match status" value="1"/>
</dbReference>
<accession>A0AAV9PTR6</accession>
<reference evidence="10 11" key="1">
    <citation type="submission" date="2023-06" db="EMBL/GenBank/DDBJ databases">
        <title>Black Yeasts Isolated from many extreme environments.</title>
        <authorList>
            <person name="Coleine C."/>
            <person name="Stajich J.E."/>
            <person name="Selbmann L."/>
        </authorList>
    </citation>
    <scope>NUCLEOTIDE SEQUENCE [LARGE SCALE GENOMIC DNA]</scope>
    <source>
        <strain evidence="10 11">CCFEE 5887</strain>
    </source>
</reference>
<evidence type="ECO:0000256" key="1">
    <source>
        <dbReference type="ARBA" id="ARBA00004141"/>
    </source>
</evidence>
<evidence type="ECO:0000313" key="11">
    <source>
        <dbReference type="Proteomes" id="UP001345827"/>
    </source>
</evidence>
<evidence type="ECO:0000259" key="9">
    <source>
        <dbReference type="PROSITE" id="PS50850"/>
    </source>
</evidence>
<comment type="similarity">
    <text evidence="2 7">Belongs to the major facilitator superfamily. Sugar transporter (TC 2.A.1.1) family.</text>
</comment>
<feature type="domain" description="Major facilitator superfamily (MFS) profile" evidence="9">
    <location>
        <begin position="11"/>
        <end position="453"/>
    </location>
</feature>
<evidence type="ECO:0000256" key="3">
    <source>
        <dbReference type="ARBA" id="ARBA00022448"/>
    </source>
</evidence>
<evidence type="ECO:0000256" key="7">
    <source>
        <dbReference type="RuleBase" id="RU003346"/>
    </source>
</evidence>
<keyword evidence="3 7" id="KW-0813">Transport</keyword>
<feature type="transmembrane region" description="Helical" evidence="8">
    <location>
        <begin position="265"/>
        <end position="289"/>
    </location>
</feature>
<dbReference type="Proteomes" id="UP001345827">
    <property type="component" value="Unassembled WGS sequence"/>
</dbReference>
<evidence type="ECO:0000256" key="6">
    <source>
        <dbReference type="ARBA" id="ARBA00023136"/>
    </source>
</evidence>
<feature type="transmembrane region" description="Helical" evidence="8">
    <location>
        <begin position="175"/>
        <end position="196"/>
    </location>
</feature>
<name>A0AAV9PTR6_9PEZI</name>
<dbReference type="Pfam" id="PF00083">
    <property type="entry name" value="Sugar_tr"/>
    <property type="match status" value="1"/>
</dbReference>
<organism evidence="10 11">
    <name type="scientific">Vermiconidia calcicola</name>
    <dbReference type="NCBI Taxonomy" id="1690605"/>
    <lineage>
        <taxon>Eukaryota</taxon>
        <taxon>Fungi</taxon>
        <taxon>Dikarya</taxon>
        <taxon>Ascomycota</taxon>
        <taxon>Pezizomycotina</taxon>
        <taxon>Dothideomycetes</taxon>
        <taxon>Dothideomycetidae</taxon>
        <taxon>Mycosphaerellales</taxon>
        <taxon>Extremaceae</taxon>
        <taxon>Vermiconidia</taxon>
    </lineage>
</organism>
<sequence length="529" mass="57588">MLRLTSYNIWIVLASALGAYSYGFSFAVFVTSIGEPGFFTFFKLDPASSKTASILGAISALFCAGAAFGAVLQGWTSDRFGRRISLAIGGAIAVVGTTVVAAAWNIPMLFVFRFITGLGVGQLLALVPLYIAEVAPPHRRGLLSAATGCSFSLGYLSSAWIGYGCFFTTNDVVQWRMPLCLCPIAPLGLVIACYWIPESPRWLIWNDRLDEAWVVIQRVHHDPSNPTDTAAHAEFIQIKAQVEHDKQLKATYLQMFTHPSWRRRTLLAILVIFAVGSAGINGITTYLILVAQSIGFTGSKALLLYGIYVIIAVGFNFVNAAVIDKVGRRPLLLIGLAWCSSCLLATSLLIWKFAETTNSAANKATIFFIMMYAFGVGMFIDPTQFVIVSEIFPTTIRAKGLTIALFTYFVTTILYTAGAPTAFANIGWRYYLVFVCVTVACIVALFFMLPETTGLTLEEMGALFGDEVVVHFAQGGHGLVEVDADAAFALKNETIHVEKIPGAKGQDQELLQGNKLLHESATERAPERM</sequence>
<dbReference type="InterPro" id="IPR005829">
    <property type="entry name" value="Sugar_transporter_CS"/>
</dbReference>
<feature type="transmembrane region" description="Helical" evidence="8">
    <location>
        <begin position="7"/>
        <end position="33"/>
    </location>
</feature>
<feature type="transmembrane region" description="Helical" evidence="8">
    <location>
        <begin position="331"/>
        <end position="354"/>
    </location>
</feature>
<feature type="transmembrane region" description="Helical" evidence="8">
    <location>
        <begin position="301"/>
        <end position="319"/>
    </location>
</feature>
<dbReference type="NCBIfam" id="TIGR00879">
    <property type="entry name" value="SP"/>
    <property type="match status" value="1"/>
</dbReference>
<keyword evidence="5 8" id="KW-1133">Transmembrane helix</keyword>
<feature type="transmembrane region" description="Helical" evidence="8">
    <location>
        <begin position="110"/>
        <end position="130"/>
    </location>
</feature>
<dbReference type="SUPFAM" id="SSF103473">
    <property type="entry name" value="MFS general substrate transporter"/>
    <property type="match status" value="1"/>
</dbReference>
<keyword evidence="11" id="KW-1185">Reference proteome</keyword>
<dbReference type="Gene3D" id="1.20.1250.20">
    <property type="entry name" value="MFS general substrate transporter like domains"/>
    <property type="match status" value="1"/>
</dbReference>
<feature type="transmembrane region" description="Helical" evidence="8">
    <location>
        <begin position="84"/>
        <end position="104"/>
    </location>
</feature>
<dbReference type="PRINTS" id="PR00171">
    <property type="entry name" value="SUGRTRNSPORT"/>
</dbReference>
<comment type="subcellular location">
    <subcellularLocation>
        <location evidence="1">Membrane</location>
        <topology evidence="1">Multi-pass membrane protein</topology>
    </subcellularLocation>
</comment>
<dbReference type="AlphaFoldDB" id="A0AAV9PTR6"/>
<evidence type="ECO:0000256" key="2">
    <source>
        <dbReference type="ARBA" id="ARBA00010992"/>
    </source>
</evidence>
<protein>
    <recommendedName>
        <fullName evidence="9">Major facilitator superfamily (MFS) profile domain-containing protein</fullName>
    </recommendedName>
</protein>
<feature type="transmembrane region" description="Helical" evidence="8">
    <location>
        <begin position="430"/>
        <end position="449"/>
    </location>
</feature>
<evidence type="ECO:0000256" key="8">
    <source>
        <dbReference type="SAM" id="Phobius"/>
    </source>
</evidence>
<keyword evidence="4 8" id="KW-0812">Transmembrane</keyword>
<dbReference type="InterPro" id="IPR020846">
    <property type="entry name" value="MFS_dom"/>
</dbReference>
<evidence type="ECO:0000256" key="4">
    <source>
        <dbReference type="ARBA" id="ARBA00022692"/>
    </source>
</evidence>
<dbReference type="PROSITE" id="PS50850">
    <property type="entry name" value="MFS"/>
    <property type="match status" value="1"/>
</dbReference>
<evidence type="ECO:0000313" key="10">
    <source>
        <dbReference type="EMBL" id="KAK5528272.1"/>
    </source>
</evidence>
<feature type="transmembrane region" description="Helical" evidence="8">
    <location>
        <begin position="400"/>
        <end position="418"/>
    </location>
</feature>